<protein>
    <submittedName>
        <fullName evidence="2">Uncharacterized protein</fullName>
    </submittedName>
</protein>
<dbReference type="RefSeq" id="WP_190892201.1">
    <property type="nucleotide sequence ID" value="NZ_JACWZY010000044.1"/>
</dbReference>
<keyword evidence="1" id="KW-0472">Membrane</keyword>
<dbReference type="EMBL" id="JACWZY010000044">
    <property type="protein sequence ID" value="MBD2705093.1"/>
    <property type="molecule type" value="Genomic_DNA"/>
</dbReference>
<dbReference type="Proteomes" id="UP000598820">
    <property type="component" value="Unassembled WGS sequence"/>
</dbReference>
<sequence>METIETKPKDYSHILGWGIDADPKNDPTYPIKNRTDRDGVPVEQKGYTWERPSQQPVDIEVLHSNERPNVSAVFGTSVPPSGLSGHIRRFAFRFSESEYGHWLPLLIADRVNVVEGIIDDLKQSRVPNIFAEKGMKADWKYNRQGLLRQALIGVVVTATVFAFLSRKKRPHKA</sequence>
<evidence type="ECO:0000313" key="2">
    <source>
        <dbReference type="EMBL" id="MBD2705093.1"/>
    </source>
</evidence>
<keyword evidence="1" id="KW-1133">Transmembrane helix</keyword>
<reference evidence="2" key="1">
    <citation type="submission" date="2020-09" db="EMBL/GenBank/DDBJ databases">
        <authorList>
            <person name="Kim M.K."/>
        </authorList>
    </citation>
    <scope>NUCLEOTIDE SEQUENCE</scope>
    <source>
        <strain evidence="2">BT702</strain>
    </source>
</reference>
<organism evidence="2 3">
    <name type="scientific">Spirosoma profusum</name>
    <dbReference type="NCBI Taxonomy" id="2771354"/>
    <lineage>
        <taxon>Bacteria</taxon>
        <taxon>Pseudomonadati</taxon>
        <taxon>Bacteroidota</taxon>
        <taxon>Cytophagia</taxon>
        <taxon>Cytophagales</taxon>
        <taxon>Cytophagaceae</taxon>
        <taxon>Spirosoma</taxon>
    </lineage>
</organism>
<proteinExistence type="predicted"/>
<evidence type="ECO:0000256" key="1">
    <source>
        <dbReference type="SAM" id="Phobius"/>
    </source>
</evidence>
<accession>A0A927AVB6</accession>
<keyword evidence="1" id="KW-0812">Transmembrane</keyword>
<dbReference type="AlphaFoldDB" id="A0A927AVB6"/>
<keyword evidence="3" id="KW-1185">Reference proteome</keyword>
<comment type="caution">
    <text evidence="2">The sequence shown here is derived from an EMBL/GenBank/DDBJ whole genome shotgun (WGS) entry which is preliminary data.</text>
</comment>
<evidence type="ECO:0000313" key="3">
    <source>
        <dbReference type="Proteomes" id="UP000598820"/>
    </source>
</evidence>
<gene>
    <name evidence="2" type="ORF">IC229_30990</name>
</gene>
<feature type="transmembrane region" description="Helical" evidence="1">
    <location>
        <begin position="146"/>
        <end position="164"/>
    </location>
</feature>
<name>A0A927AVB6_9BACT</name>